<name>A0A248LIX0_9NEIS</name>
<dbReference type="InterPro" id="IPR006696">
    <property type="entry name" value="DUF423"/>
</dbReference>
<dbReference type="Proteomes" id="UP000197424">
    <property type="component" value="Chromosome"/>
</dbReference>
<keyword evidence="5 6" id="KW-0472">Membrane</keyword>
<keyword evidence="3 6" id="KW-0812">Transmembrane</keyword>
<evidence type="ECO:0000256" key="1">
    <source>
        <dbReference type="ARBA" id="ARBA00004141"/>
    </source>
</evidence>
<dbReference type="EMBL" id="CP022115">
    <property type="protein sequence ID" value="ASJ24740.1"/>
    <property type="molecule type" value="Genomic_DNA"/>
</dbReference>
<dbReference type="PANTHER" id="PTHR43461:SF1">
    <property type="entry name" value="TRANSMEMBRANE PROTEIN 256"/>
    <property type="match status" value="1"/>
</dbReference>
<proteinExistence type="inferred from homology"/>
<feature type="transmembrane region" description="Helical" evidence="6">
    <location>
        <begin position="41"/>
        <end position="59"/>
    </location>
</feature>
<protein>
    <submittedName>
        <fullName evidence="7">DUF423 domain containing protein</fullName>
    </submittedName>
</protein>
<feature type="transmembrane region" description="Helical" evidence="6">
    <location>
        <begin position="66"/>
        <end position="85"/>
    </location>
</feature>
<evidence type="ECO:0000256" key="4">
    <source>
        <dbReference type="ARBA" id="ARBA00022989"/>
    </source>
</evidence>
<comment type="similarity">
    <text evidence="2">Belongs to the UPF0382 family.</text>
</comment>
<feature type="transmembrane region" description="Helical" evidence="6">
    <location>
        <begin position="91"/>
        <end position="115"/>
    </location>
</feature>
<organism evidence="7 8">
    <name type="scientific">Laribacter hongkongensis</name>
    <dbReference type="NCBI Taxonomy" id="168471"/>
    <lineage>
        <taxon>Bacteria</taxon>
        <taxon>Pseudomonadati</taxon>
        <taxon>Pseudomonadota</taxon>
        <taxon>Betaproteobacteria</taxon>
        <taxon>Neisseriales</taxon>
        <taxon>Aquaspirillaceae</taxon>
        <taxon>Laribacter</taxon>
    </lineage>
</organism>
<gene>
    <name evidence="7" type="ORF">LHGZ1_1909</name>
</gene>
<evidence type="ECO:0000256" key="6">
    <source>
        <dbReference type="SAM" id="Phobius"/>
    </source>
</evidence>
<comment type="subcellular location">
    <subcellularLocation>
        <location evidence="1">Membrane</location>
        <topology evidence="1">Multi-pass membrane protein</topology>
    </subcellularLocation>
</comment>
<keyword evidence="4 6" id="KW-1133">Transmembrane helix</keyword>
<evidence type="ECO:0000256" key="5">
    <source>
        <dbReference type="ARBA" id="ARBA00023136"/>
    </source>
</evidence>
<reference evidence="8" key="1">
    <citation type="submission" date="2017-06" db="EMBL/GenBank/DDBJ databases">
        <title>Whole genome sequence of Laribacter hongkongensis LHGZ1.</title>
        <authorList>
            <person name="Chen D."/>
            <person name="Wu H."/>
            <person name="Chen J."/>
        </authorList>
    </citation>
    <scope>NUCLEOTIDE SEQUENCE [LARGE SCALE GENOMIC DNA]</scope>
    <source>
        <strain evidence="8">LHGZ1</strain>
    </source>
</reference>
<evidence type="ECO:0000256" key="2">
    <source>
        <dbReference type="ARBA" id="ARBA00009694"/>
    </source>
</evidence>
<dbReference type="GO" id="GO:0016020">
    <property type="term" value="C:membrane"/>
    <property type="evidence" value="ECO:0007669"/>
    <property type="project" value="UniProtKB-SubCell"/>
</dbReference>
<dbReference type="OrthoDB" id="9802121at2"/>
<evidence type="ECO:0000313" key="7">
    <source>
        <dbReference type="EMBL" id="ASJ24740.1"/>
    </source>
</evidence>
<evidence type="ECO:0000256" key="3">
    <source>
        <dbReference type="ARBA" id="ARBA00022692"/>
    </source>
</evidence>
<dbReference type="Pfam" id="PF04241">
    <property type="entry name" value="DUF423"/>
    <property type="match status" value="1"/>
</dbReference>
<accession>A0A248LIX0</accession>
<dbReference type="PANTHER" id="PTHR43461">
    <property type="entry name" value="TRANSMEMBRANE PROTEIN 256"/>
    <property type="match status" value="1"/>
</dbReference>
<dbReference type="AlphaFoldDB" id="A0A248LIX0"/>
<sequence>MRMTQFSGAVLMLLGVALGAFGAHALAPGFDARALGWWNTAVQYQFIHAVGLIAIGAVIRRGMALASVLLFAGTVIFCGTLYLLALGGPLWLGMVTPAGGTLMLGGWVAAAIAFWRGIPR</sequence>
<dbReference type="RefSeq" id="WP_088860906.1">
    <property type="nucleotide sequence ID" value="NZ_CP022115.1"/>
</dbReference>
<evidence type="ECO:0000313" key="8">
    <source>
        <dbReference type="Proteomes" id="UP000197424"/>
    </source>
</evidence>